<dbReference type="SUPFAM" id="SSF52949">
    <property type="entry name" value="Macro domain-like"/>
    <property type="match status" value="1"/>
</dbReference>
<comment type="similarity">
    <text evidence="1">Belongs to the peptidase M17 family.</text>
</comment>
<evidence type="ECO:0000256" key="2">
    <source>
        <dbReference type="ARBA" id="ARBA00022438"/>
    </source>
</evidence>
<feature type="domain" description="Peptidase M17 leucyl aminopeptidase N-terminal" evidence="6">
    <location>
        <begin position="26"/>
        <end position="137"/>
    </location>
</feature>
<protein>
    <recommendedName>
        <fullName evidence="8">Peptidase M17 leucyl aminopeptidase N-terminal domain-containing protein</fullName>
    </recommendedName>
</protein>
<organism evidence="7">
    <name type="scientific">marine sediment metagenome</name>
    <dbReference type="NCBI Taxonomy" id="412755"/>
    <lineage>
        <taxon>unclassified sequences</taxon>
        <taxon>metagenomes</taxon>
        <taxon>ecological metagenomes</taxon>
    </lineage>
</organism>
<dbReference type="AlphaFoldDB" id="A0A0F8ZCQ7"/>
<evidence type="ECO:0008006" key="8">
    <source>
        <dbReference type="Google" id="ProtNLM"/>
    </source>
</evidence>
<feature type="domain" description="Cytosol aminopeptidase" evidence="5">
    <location>
        <begin position="177"/>
        <end position="261"/>
    </location>
</feature>
<comment type="caution">
    <text evidence="7">The sequence shown here is derived from an EMBL/GenBank/DDBJ whole genome shotgun (WGS) entry which is preliminary data.</text>
</comment>
<reference evidence="7" key="1">
    <citation type="journal article" date="2015" name="Nature">
        <title>Complex archaea that bridge the gap between prokaryotes and eukaryotes.</title>
        <authorList>
            <person name="Spang A."/>
            <person name="Saw J.H."/>
            <person name="Jorgensen S.L."/>
            <person name="Zaremba-Niedzwiedzka K."/>
            <person name="Martijn J."/>
            <person name="Lind A.E."/>
            <person name="van Eijk R."/>
            <person name="Schleper C."/>
            <person name="Guy L."/>
            <person name="Ettema T.J."/>
        </authorList>
    </citation>
    <scope>NUCLEOTIDE SEQUENCE</scope>
</reference>
<evidence type="ECO:0000256" key="3">
    <source>
        <dbReference type="ARBA" id="ARBA00022670"/>
    </source>
</evidence>
<dbReference type="Gene3D" id="3.40.220.10">
    <property type="entry name" value="Leucine Aminopeptidase, subunit E, domain 1"/>
    <property type="match status" value="1"/>
</dbReference>
<dbReference type="Pfam" id="PF02789">
    <property type="entry name" value="Peptidase_M17_N"/>
    <property type="match status" value="1"/>
</dbReference>
<dbReference type="Gene3D" id="3.40.630.10">
    <property type="entry name" value="Zn peptidases"/>
    <property type="match status" value="1"/>
</dbReference>
<name>A0A0F8ZCQ7_9ZZZZ</name>
<evidence type="ECO:0000256" key="1">
    <source>
        <dbReference type="ARBA" id="ARBA00009528"/>
    </source>
</evidence>
<proteinExistence type="inferred from homology"/>
<dbReference type="Pfam" id="PF00883">
    <property type="entry name" value="Peptidase_M17"/>
    <property type="match status" value="1"/>
</dbReference>
<dbReference type="InterPro" id="IPR043472">
    <property type="entry name" value="Macro_dom-like"/>
</dbReference>
<keyword evidence="4" id="KW-0378">Hydrolase</keyword>
<dbReference type="InterPro" id="IPR000819">
    <property type="entry name" value="Peptidase_M17_C"/>
</dbReference>
<keyword evidence="3" id="KW-0645">Protease</keyword>
<keyword evidence="2" id="KW-0031">Aminopeptidase</keyword>
<dbReference type="PANTHER" id="PTHR11963">
    <property type="entry name" value="LEUCINE AMINOPEPTIDASE-RELATED"/>
    <property type="match status" value="1"/>
</dbReference>
<dbReference type="InterPro" id="IPR011356">
    <property type="entry name" value="Leucine_aapep/pepB"/>
</dbReference>
<evidence type="ECO:0000256" key="4">
    <source>
        <dbReference type="ARBA" id="ARBA00022801"/>
    </source>
</evidence>
<dbReference type="GO" id="GO:0070006">
    <property type="term" value="F:metalloaminopeptidase activity"/>
    <property type="evidence" value="ECO:0007669"/>
    <property type="project" value="InterPro"/>
</dbReference>
<evidence type="ECO:0000259" key="5">
    <source>
        <dbReference type="Pfam" id="PF00883"/>
    </source>
</evidence>
<accession>A0A0F8ZCQ7</accession>
<dbReference type="GO" id="GO:0006508">
    <property type="term" value="P:proteolysis"/>
    <property type="evidence" value="ECO:0007669"/>
    <property type="project" value="UniProtKB-KW"/>
</dbReference>
<sequence length="261" mass="27858">MALQWSWVTTVPTELSHLVSVLNKRMKALEGKIAALDKLGDFKGKKDTTAVIYTDERIAAKRVLLIGLGDKKDITADTIRSATAMAAGKAVALRAKTVALALHQGVVSRKLDLQTLGQAITEGAVFGGYRYDEYQEKTKDGRRKELSVQLIDAGAAAVRELRKGFNTGNIIGQAQAFARTIANRPGNVINPVSLAKIAKKTATATPHLSCTVLDEKQLKQKKFGGILAVGAGSVNKPRLIVLKYTPPAGSKKTATLGLVGK</sequence>
<dbReference type="EMBL" id="LAZR01048612">
    <property type="protein sequence ID" value="KKK91528.1"/>
    <property type="molecule type" value="Genomic_DNA"/>
</dbReference>
<dbReference type="InterPro" id="IPR008283">
    <property type="entry name" value="Peptidase_M17_N"/>
</dbReference>
<dbReference type="GO" id="GO:0030145">
    <property type="term" value="F:manganese ion binding"/>
    <property type="evidence" value="ECO:0007669"/>
    <property type="project" value="InterPro"/>
</dbReference>
<dbReference type="GO" id="GO:0005737">
    <property type="term" value="C:cytoplasm"/>
    <property type="evidence" value="ECO:0007669"/>
    <property type="project" value="InterPro"/>
</dbReference>
<dbReference type="PANTHER" id="PTHR11963:SF23">
    <property type="entry name" value="CYTOSOL AMINOPEPTIDASE"/>
    <property type="match status" value="1"/>
</dbReference>
<dbReference type="SUPFAM" id="SSF53187">
    <property type="entry name" value="Zn-dependent exopeptidases"/>
    <property type="match status" value="1"/>
</dbReference>
<evidence type="ECO:0000313" key="7">
    <source>
        <dbReference type="EMBL" id="KKK91528.1"/>
    </source>
</evidence>
<evidence type="ECO:0000259" key="6">
    <source>
        <dbReference type="Pfam" id="PF02789"/>
    </source>
</evidence>
<feature type="non-terminal residue" evidence="7">
    <location>
        <position position="261"/>
    </location>
</feature>
<gene>
    <name evidence="7" type="ORF">LCGC14_2712060</name>
</gene>